<proteinExistence type="predicted"/>
<evidence type="ECO:0008006" key="3">
    <source>
        <dbReference type="Google" id="ProtNLM"/>
    </source>
</evidence>
<dbReference type="Proteomes" id="UP001431209">
    <property type="component" value="Unassembled WGS sequence"/>
</dbReference>
<dbReference type="EMBL" id="JAOPGA020000776">
    <property type="protein sequence ID" value="KAL0481579.1"/>
    <property type="molecule type" value="Genomic_DNA"/>
</dbReference>
<name>A0AAW2YX44_9EUKA</name>
<comment type="caution">
    <text evidence="1">The sequence shown here is derived from an EMBL/GenBank/DDBJ whole genome shotgun (WGS) entry which is preliminary data.</text>
</comment>
<organism evidence="1 2">
    <name type="scientific">Acrasis kona</name>
    <dbReference type="NCBI Taxonomy" id="1008807"/>
    <lineage>
        <taxon>Eukaryota</taxon>
        <taxon>Discoba</taxon>
        <taxon>Heterolobosea</taxon>
        <taxon>Tetramitia</taxon>
        <taxon>Eutetramitia</taxon>
        <taxon>Acrasidae</taxon>
        <taxon>Acrasis</taxon>
    </lineage>
</organism>
<gene>
    <name evidence="1" type="ORF">AKO1_012510</name>
</gene>
<evidence type="ECO:0000313" key="1">
    <source>
        <dbReference type="EMBL" id="KAL0481579.1"/>
    </source>
</evidence>
<evidence type="ECO:0000313" key="2">
    <source>
        <dbReference type="Proteomes" id="UP001431209"/>
    </source>
</evidence>
<reference evidence="1 2" key="1">
    <citation type="submission" date="2024-03" db="EMBL/GenBank/DDBJ databases">
        <title>The Acrasis kona genome and developmental transcriptomes reveal deep origins of eukaryotic multicellular pathways.</title>
        <authorList>
            <person name="Sheikh S."/>
            <person name="Fu C.-J."/>
            <person name="Brown M.W."/>
            <person name="Baldauf S.L."/>
        </authorList>
    </citation>
    <scope>NUCLEOTIDE SEQUENCE [LARGE SCALE GENOMIC DNA]</scope>
    <source>
        <strain evidence="1 2">ATCC MYA-3509</strain>
    </source>
</reference>
<protein>
    <recommendedName>
        <fullName evidence="3">EF-hand domain-containing protein</fullName>
    </recommendedName>
</protein>
<keyword evidence="2" id="KW-1185">Reference proteome</keyword>
<sequence>MITKANIVAWASKLKKQIKKDKVYGREKAVQSYLMFETYCLQVFIDEYEQHVKENITWARFRDIHISKLNPHLQHQMGQHVSKNTTITKIPETTDLDQEQAPQEAQIPLLGTKENAAPVLEPTQSHSTGRSSLWPRSWNLKRIQRVEEFNRQHTTNLDLQRRLEAVELRLSSTTIVLAISQILFILKTACDKAYHLVLNGSLPTNDLFSRPSKSQVTQVLLPYTSHFNVQAFWREYENFNREYRADLAHMNLPVIQSITIEQFRSVLEGTTTSDEARDIVNNSVASEFIGKVDGVMAYIRMFKRDCDGMISRKDAEDHWARKILGRVQ</sequence>
<dbReference type="AlphaFoldDB" id="A0AAW2YX44"/>
<accession>A0AAW2YX44</accession>